<keyword evidence="2" id="KW-1185">Reference proteome</keyword>
<dbReference type="Proteomes" id="UP001497516">
    <property type="component" value="Chromosome 3"/>
</dbReference>
<evidence type="ECO:0000313" key="1">
    <source>
        <dbReference type="EMBL" id="CAL1378357.1"/>
    </source>
</evidence>
<dbReference type="AlphaFoldDB" id="A0AAV2DXR3"/>
<organism evidence="1 2">
    <name type="scientific">Linum trigynum</name>
    <dbReference type="NCBI Taxonomy" id="586398"/>
    <lineage>
        <taxon>Eukaryota</taxon>
        <taxon>Viridiplantae</taxon>
        <taxon>Streptophyta</taxon>
        <taxon>Embryophyta</taxon>
        <taxon>Tracheophyta</taxon>
        <taxon>Spermatophyta</taxon>
        <taxon>Magnoliopsida</taxon>
        <taxon>eudicotyledons</taxon>
        <taxon>Gunneridae</taxon>
        <taxon>Pentapetalae</taxon>
        <taxon>rosids</taxon>
        <taxon>fabids</taxon>
        <taxon>Malpighiales</taxon>
        <taxon>Linaceae</taxon>
        <taxon>Linum</taxon>
    </lineage>
</organism>
<accession>A0AAV2DXR3</accession>
<protein>
    <submittedName>
        <fullName evidence="1">Uncharacterized protein</fullName>
    </submittedName>
</protein>
<sequence length="108" mass="12417">MFSSICVLRPILQLRSPAIPTAPRNGLRCRLSTVPHCYLDFSFVRRPFSPASRSLCFLYVVLRRVSSRVLPVVLCLGRQSRSPRRPSSRSVVGFGRLLRYRPDWVAWV</sequence>
<dbReference type="EMBL" id="OZ034816">
    <property type="protein sequence ID" value="CAL1378357.1"/>
    <property type="molecule type" value="Genomic_DNA"/>
</dbReference>
<reference evidence="1 2" key="1">
    <citation type="submission" date="2024-04" db="EMBL/GenBank/DDBJ databases">
        <authorList>
            <person name="Fracassetti M."/>
        </authorList>
    </citation>
    <scope>NUCLEOTIDE SEQUENCE [LARGE SCALE GENOMIC DNA]</scope>
</reference>
<proteinExistence type="predicted"/>
<gene>
    <name evidence="1" type="ORF">LTRI10_LOCUS19945</name>
</gene>
<evidence type="ECO:0000313" key="2">
    <source>
        <dbReference type="Proteomes" id="UP001497516"/>
    </source>
</evidence>
<name>A0AAV2DXR3_9ROSI</name>